<dbReference type="EMBL" id="PCSO01000058">
    <property type="protein sequence ID" value="PIP50940.1"/>
    <property type="molecule type" value="Genomic_DNA"/>
</dbReference>
<dbReference type="PANTHER" id="PTHR12526">
    <property type="entry name" value="GLYCOSYLTRANSFERASE"/>
    <property type="match status" value="1"/>
</dbReference>
<dbReference type="GO" id="GO:0016757">
    <property type="term" value="F:glycosyltransferase activity"/>
    <property type="evidence" value="ECO:0007669"/>
    <property type="project" value="InterPro"/>
</dbReference>
<sequence length="236" mass="26459">RFGAIPVAVSSETNKAAREIFKLQKIITIFNGVEINNFDTNLDKIKERKEQKLPVDKIILINVGNLKPIKNQKLIIDAVSRINNDKLFLLILGRGEAEHELIAYAKDQGVKNFKIVKNCTNVAKFLLASDIFVLSSKSEGLPLSLLEAMAAKIPIISTNVGEMKKILVDHENAIVVKSNNVEELTSAISELMANKKLQRRISLRAKKLAKNKFSLKNMVKLYCNLYLKLIGENFSI</sequence>
<evidence type="ECO:0000313" key="3">
    <source>
        <dbReference type="Proteomes" id="UP000230671"/>
    </source>
</evidence>
<dbReference type="PANTHER" id="PTHR12526:SF630">
    <property type="entry name" value="GLYCOSYLTRANSFERASE"/>
    <property type="match status" value="1"/>
</dbReference>
<comment type="caution">
    <text evidence="2">The sequence shown here is derived from an EMBL/GenBank/DDBJ whole genome shotgun (WGS) entry which is preliminary data.</text>
</comment>
<organism evidence="2 3">
    <name type="scientific">Candidatus Berkelbacteria bacterium CG23_combo_of_CG06-09_8_20_14_all_41_73</name>
    <dbReference type="NCBI Taxonomy" id="1974519"/>
    <lineage>
        <taxon>Bacteria</taxon>
        <taxon>Candidatus Berkelbacteria</taxon>
    </lineage>
</organism>
<dbReference type="SUPFAM" id="SSF53756">
    <property type="entry name" value="UDP-Glycosyltransferase/glycogen phosphorylase"/>
    <property type="match status" value="1"/>
</dbReference>
<dbReference type="Pfam" id="PF00534">
    <property type="entry name" value="Glycos_transf_1"/>
    <property type="match status" value="1"/>
</dbReference>
<dbReference type="InterPro" id="IPR001296">
    <property type="entry name" value="Glyco_trans_1"/>
</dbReference>
<dbReference type="Proteomes" id="UP000230671">
    <property type="component" value="Unassembled WGS sequence"/>
</dbReference>
<gene>
    <name evidence="2" type="ORF">COX11_01375</name>
</gene>
<feature type="domain" description="Glycosyl transferase family 1" evidence="1">
    <location>
        <begin position="44"/>
        <end position="207"/>
    </location>
</feature>
<dbReference type="AlphaFoldDB" id="A0A2H0B1L6"/>
<evidence type="ECO:0000313" key="2">
    <source>
        <dbReference type="EMBL" id="PIP50940.1"/>
    </source>
</evidence>
<reference evidence="2 3" key="1">
    <citation type="submission" date="2017-09" db="EMBL/GenBank/DDBJ databases">
        <title>Depth-based differentiation of microbial function through sediment-hosted aquifers and enrichment of novel symbionts in the deep terrestrial subsurface.</title>
        <authorList>
            <person name="Probst A.J."/>
            <person name="Ladd B."/>
            <person name="Jarett J.K."/>
            <person name="Geller-Mcgrath D.E."/>
            <person name="Sieber C.M."/>
            <person name="Emerson J.B."/>
            <person name="Anantharaman K."/>
            <person name="Thomas B.C."/>
            <person name="Malmstrom R."/>
            <person name="Stieglmeier M."/>
            <person name="Klingl A."/>
            <person name="Woyke T."/>
            <person name="Ryan C.M."/>
            <person name="Banfield J.F."/>
        </authorList>
    </citation>
    <scope>NUCLEOTIDE SEQUENCE [LARGE SCALE GENOMIC DNA]</scope>
    <source>
        <strain evidence="2">CG23_combo_of_CG06-09_8_20_14_all_41_73</strain>
    </source>
</reference>
<dbReference type="CDD" id="cd03801">
    <property type="entry name" value="GT4_PimA-like"/>
    <property type="match status" value="1"/>
</dbReference>
<accession>A0A2H0B1L6</accession>
<evidence type="ECO:0000259" key="1">
    <source>
        <dbReference type="Pfam" id="PF00534"/>
    </source>
</evidence>
<feature type="non-terminal residue" evidence="2">
    <location>
        <position position="1"/>
    </location>
</feature>
<dbReference type="Gene3D" id="3.40.50.2000">
    <property type="entry name" value="Glycogen Phosphorylase B"/>
    <property type="match status" value="2"/>
</dbReference>
<name>A0A2H0B1L6_9BACT</name>
<protein>
    <recommendedName>
        <fullName evidence="1">Glycosyl transferase family 1 domain-containing protein</fullName>
    </recommendedName>
</protein>
<proteinExistence type="predicted"/>